<dbReference type="SUPFAM" id="SSF52047">
    <property type="entry name" value="RNI-like"/>
    <property type="match status" value="1"/>
</dbReference>
<protein>
    <recommendedName>
        <fullName evidence="1">F-box domain-containing protein</fullName>
    </recommendedName>
</protein>
<dbReference type="AlphaFoldDB" id="A0AAD5JL18"/>
<keyword evidence="3" id="KW-1185">Reference proteome</keyword>
<reference evidence="2" key="1">
    <citation type="journal article" date="2022" name="IScience">
        <title>Evolution of zygomycete secretomes and the origins of terrestrial fungal ecologies.</title>
        <authorList>
            <person name="Chang Y."/>
            <person name="Wang Y."/>
            <person name="Mondo S."/>
            <person name="Ahrendt S."/>
            <person name="Andreopoulos W."/>
            <person name="Barry K."/>
            <person name="Beard J."/>
            <person name="Benny G.L."/>
            <person name="Blankenship S."/>
            <person name="Bonito G."/>
            <person name="Cuomo C."/>
            <person name="Desiro A."/>
            <person name="Gervers K.A."/>
            <person name="Hundley H."/>
            <person name="Kuo A."/>
            <person name="LaButti K."/>
            <person name="Lang B.F."/>
            <person name="Lipzen A."/>
            <person name="O'Donnell K."/>
            <person name="Pangilinan J."/>
            <person name="Reynolds N."/>
            <person name="Sandor L."/>
            <person name="Smith M.E."/>
            <person name="Tsang A."/>
            <person name="Grigoriev I.V."/>
            <person name="Stajich J.E."/>
            <person name="Spatafora J.W."/>
        </authorList>
    </citation>
    <scope>NUCLEOTIDE SEQUENCE</scope>
    <source>
        <strain evidence="2">RSA 2281</strain>
    </source>
</reference>
<feature type="domain" description="F-box" evidence="1">
    <location>
        <begin position="60"/>
        <end position="107"/>
    </location>
</feature>
<evidence type="ECO:0000259" key="1">
    <source>
        <dbReference type="PROSITE" id="PS50181"/>
    </source>
</evidence>
<organism evidence="2 3">
    <name type="scientific">Phascolomyces articulosus</name>
    <dbReference type="NCBI Taxonomy" id="60185"/>
    <lineage>
        <taxon>Eukaryota</taxon>
        <taxon>Fungi</taxon>
        <taxon>Fungi incertae sedis</taxon>
        <taxon>Mucoromycota</taxon>
        <taxon>Mucoromycotina</taxon>
        <taxon>Mucoromycetes</taxon>
        <taxon>Mucorales</taxon>
        <taxon>Lichtheimiaceae</taxon>
        <taxon>Phascolomyces</taxon>
    </lineage>
</organism>
<dbReference type="Gene3D" id="3.80.10.10">
    <property type="entry name" value="Ribonuclease Inhibitor"/>
    <property type="match status" value="2"/>
</dbReference>
<evidence type="ECO:0000313" key="2">
    <source>
        <dbReference type="EMBL" id="KAI9244359.1"/>
    </source>
</evidence>
<dbReference type="Gene3D" id="1.20.1280.50">
    <property type="match status" value="1"/>
</dbReference>
<dbReference type="SUPFAM" id="SSF81383">
    <property type="entry name" value="F-box domain"/>
    <property type="match status" value="1"/>
</dbReference>
<dbReference type="PANTHER" id="PTHR38926:SF5">
    <property type="entry name" value="F-BOX AND LEUCINE-RICH REPEAT PROTEIN 6"/>
    <property type="match status" value="1"/>
</dbReference>
<dbReference type="InterPro" id="IPR001810">
    <property type="entry name" value="F-box_dom"/>
</dbReference>
<dbReference type="PANTHER" id="PTHR38926">
    <property type="entry name" value="F-BOX DOMAIN CONTAINING PROTEIN, EXPRESSED"/>
    <property type="match status" value="1"/>
</dbReference>
<dbReference type="InterPro" id="IPR032675">
    <property type="entry name" value="LRR_dom_sf"/>
</dbReference>
<evidence type="ECO:0000313" key="3">
    <source>
        <dbReference type="Proteomes" id="UP001209540"/>
    </source>
</evidence>
<name>A0AAD5JL18_9FUNG</name>
<dbReference type="Proteomes" id="UP001209540">
    <property type="component" value="Unassembled WGS sequence"/>
</dbReference>
<sequence length="583" mass="66824">MGLFKNKFNTICSRALKLTSSNSFIYYQSISEEEQNGSTSSLRVNTTQNNKKKNTEKHRICYLSLLPVDILYTIFENLSGADLLGFTNVSDPWHDFLVDWPRFWQKITMYYPDIKQSTLDILIHRRCSSPRQVCLESPVNHSLLCSLILLLIQSPNRHIIKKLSFQNIRIIPRENGGAPHLLGYAISNMNSIEYIEFNNCSFTKHSELKTVLQSCSNITSISFDYPSDKIIPNPNIYPVYLPAKQDLPKAGLPYLTYLKLAAPADFQIDGGRSLPGVFSQCPNLRHLFLDTFMLTHNGSRIIDEVLTFCPYILNFVVSDNAQVPMTFTTAYNNNDNDDDDENGWVTFYDNSSSNKSENTTQGLRRLILCSKKIKLGENAHGDVLFKYIHSSLELLYLHCQLKGSSCHQAYYELTDLAWPKLREINLSLQINSGNHISHERTTMVRLANLFFRCPALQVITIDSFNVTGSHRLRVDDMVLKRIAENCPLIYRLHILGEKFHSEDAILYFAKTLGQHEYNNLTDLEIDMARKPLLEVIGNLKSLKQLYLRNDTVTYIDPTISTFYMQVEIARQLLRERGGSLIIK</sequence>
<gene>
    <name evidence="2" type="ORF">BDA99DRAFT_610163</name>
</gene>
<reference evidence="2" key="2">
    <citation type="submission" date="2023-02" db="EMBL/GenBank/DDBJ databases">
        <authorList>
            <consortium name="DOE Joint Genome Institute"/>
            <person name="Mondo S.J."/>
            <person name="Chang Y."/>
            <person name="Wang Y."/>
            <person name="Ahrendt S."/>
            <person name="Andreopoulos W."/>
            <person name="Barry K."/>
            <person name="Beard J."/>
            <person name="Benny G.L."/>
            <person name="Blankenship S."/>
            <person name="Bonito G."/>
            <person name="Cuomo C."/>
            <person name="Desiro A."/>
            <person name="Gervers K.A."/>
            <person name="Hundley H."/>
            <person name="Kuo A."/>
            <person name="LaButti K."/>
            <person name="Lang B.F."/>
            <person name="Lipzen A."/>
            <person name="O'Donnell K."/>
            <person name="Pangilinan J."/>
            <person name="Reynolds N."/>
            <person name="Sandor L."/>
            <person name="Smith M.W."/>
            <person name="Tsang A."/>
            <person name="Grigoriev I.V."/>
            <person name="Stajich J.E."/>
            <person name="Spatafora J.W."/>
        </authorList>
    </citation>
    <scope>NUCLEOTIDE SEQUENCE</scope>
    <source>
        <strain evidence="2">RSA 2281</strain>
    </source>
</reference>
<dbReference type="EMBL" id="JAIXMP010000060">
    <property type="protein sequence ID" value="KAI9244359.1"/>
    <property type="molecule type" value="Genomic_DNA"/>
</dbReference>
<comment type="caution">
    <text evidence="2">The sequence shown here is derived from an EMBL/GenBank/DDBJ whole genome shotgun (WGS) entry which is preliminary data.</text>
</comment>
<dbReference type="InterPro" id="IPR036047">
    <property type="entry name" value="F-box-like_dom_sf"/>
</dbReference>
<dbReference type="PROSITE" id="PS50181">
    <property type="entry name" value="FBOX"/>
    <property type="match status" value="1"/>
</dbReference>
<accession>A0AAD5JL18</accession>
<proteinExistence type="predicted"/>